<dbReference type="EC" id="3.5.1.44" evidence="3"/>
<gene>
    <name evidence="3 4" type="primary">cheD</name>
    <name evidence="4" type="ORF">GCM10010170_005710</name>
</gene>
<dbReference type="PANTHER" id="PTHR35147:SF3">
    <property type="entry name" value="CHEMORECEPTOR GLUTAMINE DEAMIDASE CHED 1-RELATED"/>
    <property type="match status" value="1"/>
</dbReference>
<sequence>MASPATDIYLHPGDVRFAGAGVRLRTLLGSCVAITLWHPRLRVGGMCHFVVPARSQRQPGGELSGRYADEAVELLLREVRGRGTEISQYEAKMFGGGAQFPHSGGVPQGNVAAGLRLLEEQGLHPAARHLGSTGSRLLIFDIATGEVWLQHQALRHLEDSA</sequence>
<name>A0ABP5SCD1_9ACTN</name>
<protein>
    <recommendedName>
        <fullName evidence="3">Probable chemoreceptor glutamine deamidase CheD</fullName>
        <ecNumber evidence="3">3.5.1.44</ecNumber>
    </recommendedName>
</protein>
<comment type="catalytic activity">
    <reaction evidence="3">
        <text>L-glutaminyl-[protein] + H2O = L-glutamyl-[protein] + NH4(+)</text>
        <dbReference type="Rhea" id="RHEA:16441"/>
        <dbReference type="Rhea" id="RHEA-COMP:10207"/>
        <dbReference type="Rhea" id="RHEA-COMP:10208"/>
        <dbReference type="ChEBI" id="CHEBI:15377"/>
        <dbReference type="ChEBI" id="CHEBI:28938"/>
        <dbReference type="ChEBI" id="CHEBI:29973"/>
        <dbReference type="ChEBI" id="CHEBI:30011"/>
        <dbReference type="EC" id="3.5.1.44"/>
    </reaction>
</comment>
<evidence type="ECO:0000256" key="3">
    <source>
        <dbReference type="HAMAP-Rule" id="MF_01440"/>
    </source>
</evidence>
<evidence type="ECO:0000313" key="5">
    <source>
        <dbReference type="Proteomes" id="UP001501444"/>
    </source>
</evidence>
<evidence type="ECO:0000256" key="2">
    <source>
        <dbReference type="ARBA" id="ARBA00022801"/>
    </source>
</evidence>
<dbReference type="SUPFAM" id="SSF64438">
    <property type="entry name" value="CNF1/YfiH-like putative cysteine hydrolases"/>
    <property type="match status" value="1"/>
</dbReference>
<dbReference type="InterPro" id="IPR011324">
    <property type="entry name" value="Cytotoxic_necrot_fac-like_cat"/>
</dbReference>
<dbReference type="Pfam" id="PF03975">
    <property type="entry name" value="CheD"/>
    <property type="match status" value="1"/>
</dbReference>
<accession>A0ABP5SCD1</accession>
<reference evidence="5" key="1">
    <citation type="journal article" date="2019" name="Int. J. Syst. Evol. Microbiol.">
        <title>The Global Catalogue of Microorganisms (GCM) 10K type strain sequencing project: providing services to taxonomists for standard genome sequencing and annotation.</title>
        <authorList>
            <consortium name="The Broad Institute Genomics Platform"/>
            <consortium name="The Broad Institute Genome Sequencing Center for Infectious Disease"/>
            <person name="Wu L."/>
            <person name="Ma J."/>
        </authorList>
    </citation>
    <scope>NUCLEOTIDE SEQUENCE [LARGE SCALE GENOMIC DNA]</scope>
    <source>
        <strain evidence="5">JCM 3272</strain>
    </source>
</reference>
<dbReference type="InterPro" id="IPR005659">
    <property type="entry name" value="Chemorcpt_Glu_NH3ase_CheD"/>
</dbReference>
<dbReference type="Gene3D" id="3.30.1330.200">
    <property type="match status" value="1"/>
</dbReference>
<comment type="function">
    <text evidence="3">Probably deamidates glutamine residues to glutamate on methyl-accepting chemotaxis receptors (MCPs), playing an important role in chemotaxis.</text>
</comment>
<evidence type="ECO:0000313" key="4">
    <source>
        <dbReference type="EMBL" id="GAA2328782.1"/>
    </source>
</evidence>
<dbReference type="CDD" id="cd16352">
    <property type="entry name" value="CheD"/>
    <property type="match status" value="1"/>
</dbReference>
<dbReference type="InterPro" id="IPR038592">
    <property type="entry name" value="CheD-like_sf"/>
</dbReference>
<dbReference type="Proteomes" id="UP001501444">
    <property type="component" value="Unassembled WGS sequence"/>
</dbReference>
<comment type="similarity">
    <text evidence="3">Belongs to the CheD family.</text>
</comment>
<comment type="caution">
    <text evidence="4">The sequence shown here is derived from an EMBL/GenBank/DDBJ whole genome shotgun (WGS) entry which is preliminary data.</text>
</comment>
<proteinExistence type="inferred from homology"/>
<dbReference type="PANTHER" id="PTHR35147">
    <property type="entry name" value="CHEMORECEPTOR GLUTAMINE DEAMIDASE CHED-RELATED"/>
    <property type="match status" value="1"/>
</dbReference>
<keyword evidence="5" id="KW-1185">Reference proteome</keyword>
<keyword evidence="2 3" id="KW-0378">Hydrolase</keyword>
<dbReference type="HAMAP" id="MF_01440">
    <property type="entry name" value="CheD"/>
    <property type="match status" value="1"/>
</dbReference>
<dbReference type="RefSeq" id="WP_344610607.1">
    <property type="nucleotide sequence ID" value="NZ_BAAARV010000005.1"/>
</dbReference>
<organism evidence="4 5">
    <name type="scientific">Dactylosporangium salmoneum</name>
    <dbReference type="NCBI Taxonomy" id="53361"/>
    <lineage>
        <taxon>Bacteria</taxon>
        <taxon>Bacillati</taxon>
        <taxon>Actinomycetota</taxon>
        <taxon>Actinomycetes</taxon>
        <taxon>Micromonosporales</taxon>
        <taxon>Micromonosporaceae</taxon>
        <taxon>Dactylosporangium</taxon>
    </lineage>
</organism>
<keyword evidence="1 3" id="KW-0145">Chemotaxis</keyword>
<dbReference type="EMBL" id="BAAARV010000005">
    <property type="protein sequence ID" value="GAA2328782.1"/>
    <property type="molecule type" value="Genomic_DNA"/>
</dbReference>
<evidence type="ECO:0000256" key="1">
    <source>
        <dbReference type="ARBA" id="ARBA00022500"/>
    </source>
</evidence>